<dbReference type="CDD" id="cd05251">
    <property type="entry name" value="NmrA_like_SDR_a"/>
    <property type="match status" value="1"/>
</dbReference>
<evidence type="ECO:0000256" key="1">
    <source>
        <dbReference type="ARBA" id="ARBA00006328"/>
    </source>
</evidence>
<dbReference type="GeneID" id="91103956"/>
<keyword evidence="5" id="KW-1185">Reference proteome</keyword>
<name>A0AAX4KP16_9TREE</name>
<dbReference type="Proteomes" id="UP001358614">
    <property type="component" value="Chromosome 1"/>
</dbReference>
<accession>A0AAX4KP16</accession>
<evidence type="ECO:0000313" key="5">
    <source>
        <dbReference type="Proteomes" id="UP001358614"/>
    </source>
</evidence>
<comment type="similarity">
    <text evidence="1">Belongs to the NmrA-type oxidoreductase family.</text>
</comment>
<dbReference type="PANTHER" id="PTHR42748">
    <property type="entry name" value="NITROGEN METABOLITE REPRESSION PROTEIN NMRA FAMILY MEMBER"/>
    <property type="match status" value="1"/>
</dbReference>
<evidence type="ECO:0000313" key="4">
    <source>
        <dbReference type="EMBL" id="WWD07058.1"/>
    </source>
</evidence>
<organism evidence="4 5">
    <name type="scientific">Kwoniella europaea PYCC6329</name>
    <dbReference type="NCBI Taxonomy" id="1423913"/>
    <lineage>
        <taxon>Eukaryota</taxon>
        <taxon>Fungi</taxon>
        <taxon>Dikarya</taxon>
        <taxon>Basidiomycota</taxon>
        <taxon>Agaricomycotina</taxon>
        <taxon>Tremellomycetes</taxon>
        <taxon>Tremellales</taxon>
        <taxon>Cryptococcaceae</taxon>
        <taxon>Kwoniella</taxon>
    </lineage>
</organism>
<dbReference type="InterPro" id="IPR051164">
    <property type="entry name" value="NmrA-like_oxidored"/>
</dbReference>
<evidence type="ECO:0000256" key="2">
    <source>
        <dbReference type="ARBA" id="ARBA00022857"/>
    </source>
</evidence>
<dbReference type="InterPro" id="IPR008030">
    <property type="entry name" value="NmrA-like"/>
</dbReference>
<sequence>MAARQTILVIGATGKQGSATIKALDQSKFKILAATRDASSEKAKALGVDLVEGSLENPESLFDKEPIHGVLLVLANIDPESHLQEGLAIVNAAAKHGVKHFVYSNGDYCGKADTGIPFFEAKRKIENEVKAQSFQWTILGPVGFMENFFWPLYLDQVSTTWKQSPHPTYKLIATSDIGKIAAEVFANPDRFAGKKINIVGDELTPDEIISIWKEVTGQTLQAEETPVFPPFIAPAFKFFDDNQFEADVSENKNLFPFLTDFKSWLQQTPFAKK</sequence>
<dbReference type="SUPFAM" id="SSF51735">
    <property type="entry name" value="NAD(P)-binding Rossmann-fold domains"/>
    <property type="match status" value="1"/>
</dbReference>
<dbReference type="PANTHER" id="PTHR42748:SF7">
    <property type="entry name" value="NMRA LIKE REDOX SENSOR 1-RELATED"/>
    <property type="match status" value="1"/>
</dbReference>
<dbReference type="Gene3D" id="3.90.25.10">
    <property type="entry name" value="UDP-galactose 4-epimerase, domain 1"/>
    <property type="match status" value="1"/>
</dbReference>
<dbReference type="AlphaFoldDB" id="A0AAX4KP16"/>
<dbReference type="Gene3D" id="3.40.50.720">
    <property type="entry name" value="NAD(P)-binding Rossmann-like Domain"/>
    <property type="match status" value="1"/>
</dbReference>
<feature type="domain" description="NmrA-like" evidence="3">
    <location>
        <begin position="5"/>
        <end position="226"/>
    </location>
</feature>
<dbReference type="RefSeq" id="XP_066085025.1">
    <property type="nucleotide sequence ID" value="XM_066228928.1"/>
</dbReference>
<dbReference type="Pfam" id="PF05368">
    <property type="entry name" value="NmrA"/>
    <property type="match status" value="1"/>
</dbReference>
<dbReference type="KEGG" id="ker:91103956"/>
<protein>
    <recommendedName>
        <fullName evidence="3">NmrA-like domain-containing protein</fullName>
    </recommendedName>
</protein>
<reference evidence="4 5" key="1">
    <citation type="submission" date="2024-01" db="EMBL/GenBank/DDBJ databases">
        <title>Comparative genomics of Cryptococcus and Kwoniella reveals pathogenesis evolution and contrasting modes of karyotype evolution via chromosome fusion or intercentromeric recombination.</title>
        <authorList>
            <person name="Coelho M.A."/>
            <person name="David-Palma M."/>
            <person name="Shea T."/>
            <person name="Bowers K."/>
            <person name="McGinley-Smith S."/>
            <person name="Mohammad A.W."/>
            <person name="Gnirke A."/>
            <person name="Yurkov A.M."/>
            <person name="Nowrousian M."/>
            <person name="Sun S."/>
            <person name="Cuomo C.A."/>
            <person name="Heitman J."/>
        </authorList>
    </citation>
    <scope>NUCLEOTIDE SEQUENCE [LARGE SCALE GENOMIC DNA]</scope>
    <source>
        <strain evidence="4 5">PYCC6329</strain>
    </source>
</reference>
<evidence type="ECO:0000259" key="3">
    <source>
        <dbReference type="Pfam" id="PF05368"/>
    </source>
</evidence>
<keyword evidence="2" id="KW-0521">NADP</keyword>
<proteinExistence type="inferred from homology"/>
<dbReference type="InterPro" id="IPR036291">
    <property type="entry name" value="NAD(P)-bd_dom_sf"/>
</dbReference>
<dbReference type="GO" id="GO:0005634">
    <property type="term" value="C:nucleus"/>
    <property type="evidence" value="ECO:0007669"/>
    <property type="project" value="TreeGrafter"/>
</dbReference>
<dbReference type="EMBL" id="CP144089">
    <property type="protein sequence ID" value="WWD07058.1"/>
    <property type="molecule type" value="Genomic_DNA"/>
</dbReference>
<gene>
    <name evidence="4" type="ORF">V865_005155</name>
</gene>